<sequence>MLDTSVVFFILNLLSLQIQDAACSKVRSILTPLTVQLALQRILSFPSLKQYTVVVLMFQASCMKRLKSLMQSVPKSYSRDANDSLMKEKYKEILRERTTSQSYIDQSETYYQAARGENKRRI</sequence>
<comment type="caution">
    <text evidence="2">The sequence shown here is derived from an EMBL/GenBank/DDBJ whole genome shotgun (WGS) entry which is preliminary data.</text>
</comment>
<dbReference type="AlphaFoldDB" id="A0ABD2TTT4"/>
<dbReference type="EMBL" id="JBJKTR010000009">
    <property type="protein sequence ID" value="KAL3358826.1"/>
    <property type="molecule type" value="Genomic_DNA"/>
</dbReference>
<feature type="signal peptide" evidence="1">
    <location>
        <begin position="1"/>
        <end position="23"/>
    </location>
</feature>
<evidence type="ECO:0000313" key="3">
    <source>
        <dbReference type="Proteomes" id="UP001627284"/>
    </source>
</evidence>
<dbReference type="Proteomes" id="UP001627284">
    <property type="component" value="Unassembled WGS sequence"/>
</dbReference>
<feature type="chain" id="PRO_5044807414" evidence="1">
    <location>
        <begin position="24"/>
        <end position="122"/>
    </location>
</feature>
<organism evidence="2 3">
    <name type="scientific">Solanum stoloniferum</name>
    <dbReference type="NCBI Taxonomy" id="62892"/>
    <lineage>
        <taxon>Eukaryota</taxon>
        <taxon>Viridiplantae</taxon>
        <taxon>Streptophyta</taxon>
        <taxon>Embryophyta</taxon>
        <taxon>Tracheophyta</taxon>
        <taxon>Spermatophyta</taxon>
        <taxon>Magnoliopsida</taxon>
        <taxon>eudicotyledons</taxon>
        <taxon>Gunneridae</taxon>
        <taxon>Pentapetalae</taxon>
        <taxon>asterids</taxon>
        <taxon>lamiids</taxon>
        <taxon>Solanales</taxon>
        <taxon>Solanaceae</taxon>
        <taxon>Solanoideae</taxon>
        <taxon>Solaneae</taxon>
        <taxon>Solanum</taxon>
    </lineage>
</organism>
<gene>
    <name evidence="2" type="ORF">AABB24_015758</name>
</gene>
<evidence type="ECO:0000256" key="1">
    <source>
        <dbReference type="SAM" id="SignalP"/>
    </source>
</evidence>
<proteinExistence type="predicted"/>
<accession>A0ABD2TTT4</accession>
<name>A0ABD2TTT4_9SOLN</name>
<protein>
    <submittedName>
        <fullName evidence="2">Uncharacterized protein</fullName>
    </submittedName>
</protein>
<keyword evidence="1" id="KW-0732">Signal</keyword>
<reference evidence="2 3" key="1">
    <citation type="submission" date="2024-05" db="EMBL/GenBank/DDBJ databases">
        <title>De novo assembly of an allotetraploid wild potato.</title>
        <authorList>
            <person name="Hosaka A.J."/>
        </authorList>
    </citation>
    <scope>NUCLEOTIDE SEQUENCE [LARGE SCALE GENOMIC DNA]</scope>
    <source>
        <tissue evidence="2">Young leaves</tissue>
    </source>
</reference>
<evidence type="ECO:0000313" key="2">
    <source>
        <dbReference type="EMBL" id="KAL3358826.1"/>
    </source>
</evidence>
<keyword evidence="3" id="KW-1185">Reference proteome</keyword>